<keyword evidence="5" id="KW-0132">Cell division</keyword>
<evidence type="ECO:0000256" key="10">
    <source>
        <dbReference type="RuleBase" id="RU003879"/>
    </source>
</evidence>
<feature type="transmembrane region" description="Helical" evidence="11">
    <location>
        <begin position="20"/>
        <end position="41"/>
    </location>
</feature>
<keyword evidence="8 11" id="KW-0472">Membrane</keyword>
<name>A0ABS7TB77_9GAMM</name>
<evidence type="ECO:0000256" key="4">
    <source>
        <dbReference type="ARBA" id="ARBA00022519"/>
    </source>
</evidence>
<dbReference type="PANTHER" id="PTHR30558">
    <property type="entry name" value="EXBD MEMBRANE COMPONENT OF PMF-DRIVEN MACROMOLECULE IMPORT SYSTEM"/>
    <property type="match status" value="1"/>
</dbReference>
<keyword evidence="10" id="KW-0813">Transport</keyword>
<keyword evidence="9" id="KW-0131">Cell cycle</keyword>
<comment type="similarity">
    <text evidence="2 10">Belongs to the ExbD/TolR family.</text>
</comment>
<dbReference type="RefSeq" id="WP_223626247.1">
    <property type="nucleotide sequence ID" value="NZ_JAIQDJ010000001.1"/>
</dbReference>
<dbReference type="PANTHER" id="PTHR30558:SF7">
    <property type="entry name" value="TOL-PAL SYSTEM PROTEIN TOLR"/>
    <property type="match status" value="1"/>
</dbReference>
<sequence length="152" mass="16446">MAATSNRRARKRKLKAEINVVPYIDVMLVLLIIFMVTAPLLNVGVDVNLPQANAKSLEQKKKQPLVVQVFSDGKLGLMYEGLNRPQAMDEAALLIKVAAFVHADPDVSVYVAGDGDVRYQVVYALMGKLQSDAKVSRVSLMGAPPATAKPGK</sequence>
<comment type="subcellular location">
    <subcellularLocation>
        <location evidence="1">Cell membrane</location>
        <topology evidence="1">Single-pass membrane protein</topology>
    </subcellularLocation>
    <subcellularLocation>
        <location evidence="10">Cell membrane</location>
        <topology evidence="10">Single-pass type II membrane protein</topology>
    </subcellularLocation>
</comment>
<evidence type="ECO:0000256" key="7">
    <source>
        <dbReference type="ARBA" id="ARBA00022989"/>
    </source>
</evidence>
<accession>A0ABS7TB77</accession>
<evidence type="ECO:0000256" key="8">
    <source>
        <dbReference type="ARBA" id="ARBA00023136"/>
    </source>
</evidence>
<keyword evidence="4" id="KW-0997">Cell inner membrane</keyword>
<gene>
    <name evidence="12" type="primary">tolR</name>
    <name evidence="12" type="ORF">K7B09_02060</name>
</gene>
<evidence type="ECO:0000313" key="13">
    <source>
        <dbReference type="Proteomes" id="UP001430290"/>
    </source>
</evidence>
<reference evidence="12" key="1">
    <citation type="submission" date="2021-09" db="EMBL/GenBank/DDBJ databases">
        <authorList>
            <person name="Wu T."/>
            <person name="Guo S.Z."/>
        </authorList>
    </citation>
    <scope>NUCLEOTIDE SEQUENCE</scope>
    <source>
        <strain evidence="12">RSS-23</strain>
    </source>
</reference>
<organism evidence="12 13">
    <name type="scientific">Thermomonas beijingensis</name>
    <dbReference type="NCBI Taxonomy" id="2872701"/>
    <lineage>
        <taxon>Bacteria</taxon>
        <taxon>Pseudomonadati</taxon>
        <taxon>Pseudomonadota</taxon>
        <taxon>Gammaproteobacteria</taxon>
        <taxon>Lysobacterales</taxon>
        <taxon>Lysobacteraceae</taxon>
        <taxon>Thermomonas</taxon>
    </lineage>
</organism>
<evidence type="ECO:0000256" key="5">
    <source>
        <dbReference type="ARBA" id="ARBA00022618"/>
    </source>
</evidence>
<evidence type="ECO:0000313" key="12">
    <source>
        <dbReference type="EMBL" id="MBZ4185111.1"/>
    </source>
</evidence>
<proteinExistence type="inferred from homology"/>
<keyword evidence="10" id="KW-0653">Protein transport</keyword>
<evidence type="ECO:0000256" key="6">
    <source>
        <dbReference type="ARBA" id="ARBA00022692"/>
    </source>
</evidence>
<dbReference type="InterPro" id="IPR014168">
    <property type="entry name" value="Tol-Pal_TolR"/>
</dbReference>
<dbReference type="Gene3D" id="3.30.420.270">
    <property type="match status" value="1"/>
</dbReference>
<protein>
    <submittedName>
        <fullName evidence="12">Protein TolR</fullName>
    </submittedName>
</protein>
<keyword evidence="6 10" id="KW-0812">Transmembrane</keyword>
<keyword evidence="13" id="KW-1185">Reference proteome</keyword>
<keyword evidence="3" id="KW-1003">Cell membrane</keyword>
<dbReference type="Pfam" id="PF02472">
    <property type="entry name" value="ExbD"/>
    <property type="match status" value="1"/>
</dbReference>
<keyword evidence="7 11" id="KW-1133">Transmembrane helix</keyword>
<dbReference type="InterPro" id="IPR003400">
    <property type="entry name" value="ExbD"/>
</dbReference>
<evidence type="ECO:0000256" key="1">
    <source>
        <dbReference type="ARBA" id="ARBA00004162"/>
    </source>
</evidence>
<evidence type="ECO:0000256" key="9">
    <source>
        <dbReference type="ARBA" id="ARBA00023306"/>
    </source>
</evidence>
<dbReference type="Proteomes" id="UP001430290">
    <property type="component" value="Unassembled WGS sequence"/>
</dbReference>
<evidence type="ECO:0000256" key="11">
    <source>
        <dbReference type="SAM" id="Phobius"/>
    </source>
</evidence>
<evidence type="ECO:0000256" key="3">
    <source>
        <dbReference type="ARBA" id="ARBA00022475"/>
    </source>
</evidence>
<evidence type="ECO:0000256" key="2">
    <source>
        <dbReference type="ARBA" id="ARBA00005811"/>
    </source>
</evidence>
<comment type="caution">
    <text evidence="12">The sequence shown here is derived from an EMBL/GenBank/DDBJ whole genome shotgun (WGS) entry which is preliminary data.</text>
</comment>
<dbReference type="NCBIfam" id="TIGR02801">
    <property type="entry name" value="tolR"/>
    <property type="match status" value="1"/>
</dbReference>
<dbReference type="EMBL" id="JAIQDJ010000001">
    <property type="protein sequence ID" value="MBZ4185111.1"/>
    <property type="molecule type" value="Genomic_DNA"/>
</dbReference>